<dbReference type="GO" id="GO:0005524">
    <property type="term" value="F:ATP binding"/>
    <property type="evidence" value="ECO:0007669"/>
    <property type="project" value="UniProtKB-UniRule"/>
</dbReference>
<organism evidence="6 7">
    <name type="scientific">Lojkania enalia</name>
    <dbReference type="NCBI Taxonomy" id="147567"/>
    <lineage>
        <taxon>Eukaryota</taxon>
        <taxon>Fungi</taxon>
        <taxon>Dikarya</taxon>
        <taxon>Ascomycota</taxon>
        <taxon>Pezizomycotina</taxon>
        <taxon>Dothideomycetes</taxon>
        <taxon>Pleosporomycetidae</taxon>
        <taxon>Pleosporales</taxon>
        <taxon>Pleosporales incertae sedis</taxon>
        <taxon>Lojkania</taxon>
    </lineage>
</organism>
<name>A0A9P4JXC6_9PLEO</name>
<dbReference type="Pfam" id="PF13535">
    <property type="entry name" value="ATP-grasp_4"/>
    <property type="match status" value="1"/>
</dbReference>
<evidence type="ECO:0000256" key="2">
    <source>
        <dbReference type="ARBA" id="ARBA00022741"/>
    </source>
</evidence>
<dbReference type="PROSITE" id="PS50975">
    <property type="entry name" value="ATP_GRASP"/>
    <property type="match status" value="1"/>
</dbReference>
<accession>A0A9P4JXC6</accession>
<protein>
    <submittedName>
        <fullName evidence="6">Glutathione synthetase ATP-binding domain-like protein</fullName>
    </submittedName>
</protein>
<feature type="domain" description="ATP-grasp" evidence="5">
    <location>
        <begin position="306"/>
        <end position="541"/>
    </location>
</feature>
<keyword evidence="3 4" id="KW-0067">ATP-binding</keyword>
<dbReference type="InterPro" id="IPR041472">
    <property type="entry name" value="BL00235/CARNS1_N"/>
</dbReference>
<dbReference type="PANTHER" id="PTHR43585">
    <property type="entry name" value="FUMIPYRROLE BIOSYNTHESIS PROTEIN C"/>
    <property type="match status" value="1"/>
</dbReference>
<proteinExistence type="predicted"/>
<dbReference type="EMBL" id="ML986971">
    <property type="protein sequence ID" value="KAF2257525.1"/>
    <property type="molecule type" value="Genomic_DNA"/>
</dbReference>
<dbReference type="OrthoDB" id="434648at2759"/>
<comment type="caution">
    <text evidence="6">The sequence shown here is derived from an EMBL/GenBank/DDBJ whole genome shotgun (WGS) entry which is preliminary data.</text>
</comment>
<keyword evidence="7" id="KW-1185">Reference proteome</keyword>
<dbReference type="InterPro" id="IPR052032">
    <property type="entry name" value="ATP-dep_AA_Ligase"/>
</dbReference>
<keyword evidence="1" id="KW-0436">Ligase</keyword>
<dbReference type="GO" id="GO:0016874">
    <property type="term" value="F:ligase activity"/>
    <property type="evidence" value="ECO:0007669"/>
    <property type="project" value="UniProtKB-KW"/>
</dbReference>
<evidence type="ECO:0000259" key="5">
    <source>
        <dbReference type="PROSITE" id="PS50975"/>
    </source>
</evidence>
<dbReference type="AlphaFoldDB" id="A0A9P4JXC6"/>
<dbReference type="InterPro" id="IPR011761">
    <property type="entry name" value="ATP-grasp"/>
</dbReference>
<dbReference type="PANTHER" id="PTHR43585:SF2">
    <property type="entry name" value="ATP-GRASP ENZYME FSQD"/>
    <property type="match status" value="1"/>
</dbReference>
<dbReference type="Gene3D" id="3.40.50.20">
    <property type="match status" value="1"/>
</dbReference>
<evidence type="ECO:0000256" key="4">
    <source>
        <dbReference type="PROSITE-ProRule" id="PRU00409"/>
    </source>
</evidence>
<dbReference type="InterPro" id="IPR013815">
    <property type="entry name" value="ATP_grasp_subdomain_1"/>
</dbReference>
<evidence type="ECO:0000256" key="3">
    <source>
        <dbReference type="ARBA" id="ARBA00022840"/>
    </source>
</evidence>
<dbReference type="GO" id="GO:0046872">
    <property type="term" value="F:metal ion binding"/>
    <property type="evidence" value="ECO:0007669"/>
    <property type="project" value="InterPro"/>
</dbReference>
<reference evidence="7" key="1">
    <citation type="journal article" date="2020" name="Stud. Mycol.">
        <title>101 Dothideomycetes genomes: A test case for predicting lifestyles and emergence of pathogens.</title>
        <authorList>
            <person name="Haridas S."/>
            <person name="Albert R."/>
            <person name="Binder M."/>
            <person name="Bloem J."/>
            <person name="LaButti K."/>
            <person name="Salamov A."/>
            <person name="Andreopoulos B."/>
            <person name="Baker S."/>
            <person name="Barry K."/>
            <person name="Bills G."/>
            <person name="Bluhm B."/>
            <person name="Cannon C."/>
            <person name="Castanera R."/>
            <person name="Culley D."/>
            <person name="Daum C."/>
            <person name="Ezra D."/>
            <person name="Gonzalez J."/>
            <person name="Henrissat B."/>
            <person name="Kuo A."/>
            <person name="Liang C."/>
            <person name="Lipzen A."/>
            <person name="Lutzoni F."/>
            <person name="Magnuson J."/>
            <person name="Mondo S."/>
            <person name="Nolan M."/>
            <person name="Ohm R."/>
            <person name="Pangilinan J."/>
            <person name="Park H.-J."/>
            <person name="Ramirez L."/>
            <person name="Alfaro M."/>
            <person name="Sun H."/>
            <person name="Tritt A."/>
            <person name="Yoshinaga Y."/>
            <person name="Zwiers L.-H."/>
            <person name="Turgeon B."/>
            <person name="Goodwin S."/>
            <person name="Spatafora J."/>
            <person name="Crous P."/>
            <person name="Grigoriev I."/>
        </authorList>
    </citation>
    <scope>NUCLEOTIDE SEQUENCE [LARGE SCALE GENOMIC DNA]</scope>
    <source>
        <strain evidence="7">CBS 304.66</strain>
    </source>
</reference>
<dbReference type="SUPFAM" id="SSF56059">
    <property type="entry name" value="Glutathione synthetase ATP-binding domain-like"/>
    <property type="match status" value="1"/>
</dbReference>
<dbReference type="Gene3D" id="3.30.470.20">
    <property type="entry name" value="ATP-grasp fold, B domain"/>
    <property type="match status" value="1"/>
</dbReference>
<evidence type="ECO:0000313" key="6">
    <source>
        <dbReference type="EMBL" id="KAF2257525.1"/>
    </source>
</evidence>
<dbReference type="Gene3D" id="3.30.1490.20">
    <property type="entry name" value="ATP-grasp fold, A domain"/>
    <property type="match status" value="1"/>
</dbReference>
<dbReference type="Pfam" id="PF18130">
    <property type="entry name" value="ATPgrasp_N"/>
    <property type="match status" value="1"/>
</dbReference>
<sequence>MIAKDLARISGRLQLRFTSAQRSGILEVLDHTLQQGEETWWSLDVLVHYDNKTTSSRDEELACPVFREKGSPVSTFLASVLDILETDSPARPVPVQFLFSINDGYIIRADFIEQRLEFSPIIAKCFSFLSPLQAITGVQPDTCISLLDENLLHAIGAIVLHSPADFQALNSELQNRLRFPWLSPNRIMPRRIAWVQGREDIDCIQRALKTARALGIKLVILDEPGHWLQDPNSPWASLREAFVEVDITPDTDLHIRVTNAVRKYPQRIDGIVTISDVRLPAIARACQILGMPTESDEAYEIAGDKGRTRLLESVGAAESFVLSRAEDLEAYIQRRQQPLRFPLVVKPVVGWCSDCVSKARSLDELFIAVRKASDRHALSANPSTAVVVEPYIDGPEVDANFAILDGEILFSEINDDFPSPADDRDSSFRANFQETQNVMPSGLPQNELDAIRDQLKASILRQGFRSGVFHCEARVRNSRFHYTAKEGAITDLAAKEGAEDPGDPQVYLHEINARPPGYLESVAVMLAYGVDYYALRMLLALGASEIPRLRALSQPFLNGPQFHLSLMIIQQTRAGIMKTVDAAKEFLEKHTDMRHSIVDYYTRKKGGDVLEGPDASALWWIAYFSVVSRESRKGLLEDVEFIQENFEYDVE</sequence>
<keyword evidence="2 4" id="KW-0547">Nucleotide-binding</keyword>
<evidence type="ECO:0000256" key="1">
    <source>
        <dbReference type="ARBA" id="ARBA00022598"/>
    </source>
</evidence>
<gene>
    <name evidence="6" type="ORF">CC78DRAFT_235515</name>
</gene>
<evidence type="ECO:0000313" key="7">
    <source>
        <dbReference type="Proteomes" id="UP000800093"/>
    </source>
</evidence>
<dbReference type="Proteomes" id="UP000800093">
    <property type="component" value="Unassembled WGS sequence"/>
</dbReference>